<evidence type="ECO:0000259" key="1">
    <source>
        <dbReference type="Pfam" id="PF09413"/>
    </source>
</evidence>
<dbReference type="EMBL" id="JARXRM010000016">
    <property type="protein sequence ID" value="MDH5822071.1"/>
    <property type="molecule type" value="Genomic_DNA"/>
</dbReference>
<dbReference type="InterPro" id="IPR011322">
    <property type="entry name" value="N-reg_PII-like_a/b"/>
</dbReference>
<dbReference type="Pfam" id="PF09413">
    <property type="entry name" value="DUF2007"/>
    <property type="match status" value="1"/>
</dbReference>
<feature type="domain" description="DUF2007" evidence="1">
    <location>
        <begin position="3"/>
        <end position="67"/>
    </location>
</feature>
<dbReference type="Gene3D" id="3.30.70.790">
    <property type="entry name" value="UreE, C-terminal domain"/>
    <property type="match status" value="1"/>
</dbReference>
<proteinExistence type="predicted"/>
<name>A0ABT6J5H1_9GAMM</name>
<evidence type="ECO:0000313" key="2">
    <source>
        <dbReference type="EMBL" id="MDH5822071.1"/>
    </source>
</evidence>
<keyword evidence="3" id="KW-1185">Reference proteome</keyword>
<sequence length="128" mass="14243">MLVIVATYSDPIEARIACGLLLAEGIEAHLGDEHSALANWEWRLAIGGVKLRVAEEQAMHARRILQALDEGAYALGDEVDPPLLAGHLQPPDRETWSSRLAWAALVLFGVPLPWRRRREERATSIRGF</sequence>
<comment type="caution">
    <text evidence="2">The sequence shown here is derived from an EMBL/GenBank/DDBJ whole genome shotgun (WGS) entry which is preliminary data.</text>
</comment>
<dbReference type="InterPro" id="IPR018551">
    <property type="entry name" value="DUF2007"/>
</dbReference>
<reference evidence="2 3" key="1">
    <citation type="submission" date="2023-04" db="EMBL/GenBank/DDBJ databases">
        <title>Luteimonas endophyticus RD2P54.</title>
        <authorList>
            <person name="Sun J.-Q."/>
        </authorList>
    </citation>
    <scope>NUCLEOTIDE SEQUENCE [LARGE SCALE GENOMIC DNA]</scope>
    <source>
        <strain evidence="2 3">RD2P54</strain>
    </source>
</reference>
<dbReference type="SUPFAM" id="SSF54913">
    <property type="entry name" value="GlnB-like"/>
    <property type="match status" value="1"/>
</dbReference>
<accession>A0ABT6J5H1</accession>
<gene>
    <name evidence="2" type="ORF">QFW77_03560</name>
</gene>
<dbReference type="RefSeq" id="WP_280572916.1">
    <property type="nucleotide sequence ID" value="NZ_JARXRM010000016.1"/>
</dbReference>
<evidence type="ECO:0000313" key="3">
    <source>
        <dbReference type="Proteomes" id="UP001156940"/>
    </source>
</evidence>
<organism evidence="2 3">
    <name type="scientific">Luteimonas endophytica</name>
    <dbReference type="NCBI Taxonomy" id="3042023"/>
    <lineage>
        <taxon>Bacteria</taxon>
        <taxon>Pseudomonadati</taxon>
        <taxon>Pseudomonadota</taxon>
        <taxon>Gammaproteobacteria</taxon>
        <taxon>Lysobacterales</taxon>
        <taxon>Lysobacteraceae</taxon>
        <taxon>Luteimonas</taxon>
    </lineage>
</organism>
<dbReference type="Proteomes" id="UP001156940">
    <property type="component" value="Unassembled WGS sequence"/>
</dbReference>
<protein>
    <submittedName>
        <fullName evidence="2">DUF2007 domain-containing protein</fullName>
    </submittedName>
</protein>